<accession>A0A8X6GQW8</accession>
<proteinExistence type="predicted"/>
<dbReference type="AlphaFoldDB" id="A0A8X6GQW8"/>
<keyword evidence="2" id="KW-1185">Reference proteome</keyword>
<comment type="caution">
    <text evidence="1">The sequence shown here is derived from an EMBL/GenBank/DDBJ whole genome shotgun (WGS) entry which is preliminary data.</text>
</comment>
<dbReference type="Proteomes" id="UP000887116">
    <property type="component" value="Unassembled WGS sequence"/>
</dbReference>
<evidence type="ECO:0000313" key="1">
    <source>
        <dbReference type="EMBL" id="GFQ87733.1"/>
    </source>
</evidence>
<evidence type="ECO:0000313" key="2">
    <source>
        <dbReference type="Proteomes" id="UP000887116"/>
    </source>
</evidence>
<protein>
    <submittedName>
        <fullName evidence="1">Uncharacterized protein</fullName>
    </submittedName>
</protein>
<dbReference type="OrthoDB" id="6464054at2759"/>
<reference evidence="1" key="1">
    <citation type="submission" date="2020-07" db="EMBL/GenBank/DDBJ databases">
        <title>Multicomponent nature underlies the extraordinary mechanical properties of spider dragline silk.</title>
        <authorList>
            <person name="Kono N."/>
            <person name="Nakamura H."/>
            <person name="Mori M."/>
            <person name="Yoshida Y."/>
            <person name="Ohtoshi R."/>
            <person name="Malay A.D."/>
            <person name="Moran D.A.P."/>
            <person name="Tomita M."/>
            <person name="Numata K."/>
            <person name="Arakawa K."/>
        </authorList>
    </citation>
    <scope>NUCLEOTIDE SEQUENCE</scope>
</reference>
<organism evidence="1 2">
    <name type="scientific">Trichonephila clavata</name>
    <name type="common">Joro spider</name>
    <name type="synonym">Nephila clavata</name>
    <dbReference type="NCBI Taxonomy" id="2740835"/>
    <lineage>
        <taxon>Eukaryota</taxon>
        <taxon>Metazoa</taxon>
        <taxon>Ecdysozoa</taxon>
        <taxon>Arthropoda</taxon>
        <taxon>Chelicerata</taxon>
        <taxon>Arachnida</taxon>
        <taxon>Araneae</taxon>
        <taxon>Araneomorphae</taxon>
        <taxon>Entelegynae</taxon>
        <taxon>Araneoidea</taxon>
        <taxon>Nephilidae</taxon>
        <taxon>Trichonephila</taxon>
    </lineage>
</organism>
<feature type="non-terminal residue" evidence="1">
    <location>
        <position position="1"/>
    </location>
</feature>
<dbReference type="EMBL" id="BMAO01023276">
    <property type="protein sequence ID" value="GFQ87733.1"/>
    <property type="molecule type" value="Genomic_DNA"/>
</dbReference>
<name>A0A8X6GQW8_TRICU</name>
<gene>
    <name evidence="1" type="ORF">TNCT_134771</name>
</gene>
<sequence length="187" mass="21125">LPEMGKCRSYCPRKRKFHGNQNACIEIASCKEEIMTTSSLKLQHCNQLYGHIPQISNKPSSKICDDLKPGNYSRGIFYRFHCETKNKTAEGKSDRIESKLKADGLDIMNCRAQVYDNAAAMAGCPTGVQQRIKDIIPNEELFSLLKPFAKPSLCTFSFIGGKFGDFLWYARTLLLFYSYVDVRIGSS</sequence>